<reference evidence="1 2" key="1">
    <citation type="submission" date="2016-08" db="EMBL/GenBank/DDBJ databases">
        <title>Genome-based comparison of Moorella thermoacetic strains.</title>
        <authorList>
            <person name="Poehlein A."/>
            <person name="Bengelsdorf F.R."/>
            <person name="Esser C."/>
            <person name="Duerre P."/>
            <person name="Daniel R."/>
        </authorList>
    </citation>
    <scope>NUCLEOTIDE SEQUENCE [LARGE SCALE GENOMIC DNA]</scope>
    <source>
        <strain evidence="1 2">DSM 11768</strain>
    </source>
</reference>
<evidence type="ECO:0000313" key="2">
    <source>
        <dbReference type="Proteomes" id="UP000182743"/>
    </source>
</evidence>
<accession>A0A1J5K2F0</accession>
<proteinExistence type="predicted"/>
<dbReference type="EMBL" id="MIHH01000002">
    <property type="protein sequence ID" value="OIQ09921.1"/>
    <property type="molecule type" value="Genomic_DNA"/>
</dbReference>
<evidence type="ECO:0000313" key="1">
    <source>
        <dbReference type="EMBL" id="OIQ09921.1"/>
    </source>
</evidence>
<dbReference type="AlphaFoldDB" id="A0A1J5K2F0"/>
<organism evidence="1 2">
    <name type="scientific">Neomoorella thermoacetica</name>
    <name type="common">Clostridium thermoaceticum</name>
    <dbReference type="NCBI Taxonomy" id="1525"/>
    <lineage>
        <taxon>Bacteria</taxon>
        <taxon>Bacillati</taxon>
        <taxon>Bacillota</taxon>
        <taxon>Clostridia</taxon>
        <taxon>Neomoorellales</taxon>
        <taxon>Neomoorellaceae</taxon>
        <taxon>Neomoorella</taxon>
    </lineage>
</organism>
<dbReference type="Proteomes" id="UP000182743">
    <property type="component" value="Unassembled WGS sequence"/>
</dbReference>
<name>A0A1J5K2F0_NEOTH</name>
<sequence length="46" mass="5603">MLFFPLAFKRLAGKNAAEPVLFYHNKFDMIRLKFFVHARREKCWTL</sequence>
<gene>
    <name evidence="1" type="ORF">MOOR_07630</name>
</gene>
<protein>
    <submittedName>
        <fullName evidence="1">Uncharacterized protein</fullName>
    </submittedName>
</protein>
<comment type="caution">
    <text evidence="1">The sequence shown here is derived from an EMBL/GenBank/DDBJ whole genome shotgun (WGS) entry which is preliminary data.</text>
</comment>